<sequence>MTPWTCRLLGHRPRFRAEDRTLQWECERGCGQAGGSKTYPTAEEARRYAAAFDRTGELGKRAPLIGLLPLRLWRKARQSR</sequence>
<dbReference type="EMBL" id="LQPE01000158">
    <property type="protein sequence ID" value="ORV99034.1"/>
    <property type="molecule type" value="Genomic_DNA"/>
</dbReference>
<organism evidence="1 2">
    <name type="scientific">Mycobacterium kyorinense</name>
    <dbReference type="NCBI Taxonomy" id="487514"/>
    <lineage>
        <taxon>Bacteria</taxon>
        <taxon>Bacillati</taxon>
        <taxon>Actinomycetota</taxon>
        <taxon>Actinomycetes</taxon>
        <taxon>Mycobacteriales</taxon>
        <taxon>Mycobacteriaceae</taxon>
        <taxon>Mycobacterium</taxon>
    </lineage>
</organism>
<dbReference type="AlphaFoldDB" id="A0A1X1XJL2"/>
<reference evidence="1 2" key="1">
    <citation type="submission" date="2016-01" db="EMBL/GenBank/DDBJ databases">
        <title>The new phylogeny of the genus Mycobacterium.</title>
        <authorList>
            <person name="Tarcisio F."/>
            <person name="Conor M."/>
            <person name="Antonella G."/>
            <person name="Elisabetta G."/>
            <person name="Giulia F.S."/>
            <person name="Sara T."/>
            <person name="Anna F."/>
            <person name="Clotilde B."/>
            <person name="Roberto B."/>
            <person name="Veronica D.S."/>
            <person name="Fabio R."/>
            <person name="Monica P."/>
            <person name="Olivier J."/>
            <person name="Enrico T."/>
            <person name="Nicola S."/>
        </authorList>
    </citation>
    <scope>NUCLEOTIDE SEQUENCE [LARGE SCALE GENOMIC DNA]</scope>
    <source>
        <strain evidence="1 2">DSM 45166</strain>
    </source>
</reference>
<protein>
    <submittedName>
        <fullName evidence="1">Uncharacterized protein</fullName>
    </submittedName>
</protein>
<name>A0A1X1XJL2_9MYCO</name>
<gene>
    <name evidence="1" type="ORF">AWC14_12470</name>
</gene>
<dbReference type="OrthoDB" id="5149759at2"/>
<evidence type="ECO:0000313" key="2">
    <source>
        <dbReference type="Proteomes" id="UP000193487"/>
    </source>
</evidence>
<dbReference type="RefSeq" id="WP_045383645.1">
    <property type="nucleotide sequence ID" value="NZ_BBKA01000102.1"/>
</dbReference>
<keyword evidence="2" id="KW-1185">Reference proteome</keyword>
<dbReference type="Proteomes" id="UP000193487">
    <property type="component" value="Unassembled WGS sequence"/>
</dbReference>
<proteinExistence type="predicted"/>
<evidence type="ECO:0000313" key="1">
    <source>
        <dbReference type="EMBL" id="ORV99034.1"/>
    </source>
</evidence>
<accession>A0A1X1XJL2</accession>
<comment type="caution">
    <text evidence="1">The sequence shown here is derived from an EMBL/GenBank/DDBJ whole genome shotgun (WGS) entry which is preliminary data.</text>
</comment>